<reference evidence="1 2" key="1">
    <citation type="submission" date="2016-10" db="EMBL/GenBank/DDBJ databases">
        <authorList>
            <person name="de Groot N.N."/>
        </authorList>
    </citation>
    <scope>NUCLEOTIDE SEQUENCE [LARGE SCALE GENOMIC DNA]</scope>
    <source>
        <strain evidence="1 2">DSM 18684</strain>
    </source>
</reference>
<dbReference type="EMBL" id="FOPP01000013">
    <property type="protein sequence ID" value="SFH45583.1"/>
    <property type="molecule type" value="Genomic_DNA"/>
</dbReference>
<sequence length="196" mass="21759">MKNYAFETSCFSKISFMFLLVTLLIGTTLQSDAQTLYRAVMAADLDLVQEPLSELVVEAANEVKCEGRYLIKDGQLDEIYNLKFVLPSVQLNVQSTNSNLGGKKVTFEQTQVMVLPMMGMVHVVGFLTIGGVSNTSSFLLKFKVNSDQSISFNGEKSVKLLEYFPAVSHEMMDEVQLNIDFVLKNAKNNTGFVTAD</sequence>
<dbReference type="AlphaFoldDB" id="A0A1I3A647"/>
<evidence type="ECO:0000313" key="1">
    <source>
        <dbReference type="EMBL" id="SFH45583.1"/>
    </source>
</evidence>
<name>A0A1I3A647_9SPHI</name>
<dbReference type="Proteomes" id="UP000199666">
    <property type="component" value="Unassembled WGS sequence"/>
</dbReference>
<organism evidence="1 2">
    <name type="scientific">Pedobacter insulae</name>
    <dbReference type="NCBI Taxonomy" id="414048"/>
    <lineage>
        <taxon>Bacteria</taxon>
        <taxon>Pseudomonadati</taxon>
        <taxon>Bacteroidota</taxon>
        <taxon>Sphingobacteriia</taxon>
        <taxon>Sphingobacteriales</taxon>
        <taxon>Sphingobacteriaceae</taxon>
        <taxon>Pedobacter</taxon>
    </lineage>
</organism>
<dbReference type="RefSeq" id="WP_090997508.1">
    <property type="nucleotide sequence ID" value="NZ_FOPP01000013.1"/>
</dbReference>
<protein>
    <recommendedName>
        <fullName evidence="3">YceI-like domain-containing protein</fullName>
    </recommendedName>
</protein>
<dbReference type="OrthoDB" id="9794147at2"/>
<evidence type="ECO:0008006" key="3">
    <source>
        <dbReference type="Google" id="ProtNLM"/>
    </source>
</evidence>
<evidence type="ECO:0000313" key="2">
    <source>
        <dbReference type="Proteomes" id="UP000199666"/>
    </source>
</evidence>
<accession>A0A1I3A647</accession>
<proteinExistence type="predicted"/>
<keyword evidence="2" id="KW-1185">Reference proteome</keyword>
<gene>
    <name evidence="1" type="ORF">SAMN04489864_11337</name>
</gene>